<dbReference type="InterPro" id="IPR001138">
    <property type="entry name" value="Zn2Cys6_DnaBD"/>
</dbReference>
<dbReference type="EMBL" id="ML986629">
    <property type="protein sequence ID" value="KAF2263236.1"/>
    <property type="molecule type" value="Genomic_DNA"/>
</dbReference>
<keyword evidence="5" id="KW-1185">Reference proteome</keyword>
<dbReference type="PROSITE" id="PS50048">
    <property type="entry name" value="ZN2_CY6_FUNGAL_2"/>
    <property type="match status" value="2"/>
</dbReference>
<dbReference type="SUPFAM" id="SSF57701">
    <property type="entry name" value="Zn2/Cys6 DNA-binding domain"/>
    <property type="match status" value="1"/>
</dbReference>
<dbReference type="OrthoDB" id="5303703at2759"/>
<dbReference type="Proteomes" id="UP000800093">
    <property type="component" value="Unassembled WGS sequence"/>
</dbReference>
<evidence type="ECO:0000256" key="2">
    <source>
        <dbReference type="SAM" id="MobiDB-lite"/>
    </source>
</evidence>
<keyword evidence="1" id="KW-0539">Nucleus</keyword>
<feature type="region of interest" description="Disordered" evidence="2">
    <location>
        <begin position="1"/>
        <end position="56"/>
    </location>
</feature>
<feature type="compositionally biased region" description="Acidic residues" evidence="2">
    <location>
        <begin position="15"/>
        <end position="32"/>
    </location>
</feature>
<dbReference type="AlphaFoldDB" id="A0A9P4K6Z8"/>
<protein>
    <recommendedName>
        <fullName evidence="3">Zn(2)-C6 fungal-type domain-containing protein</fullName>
    </recommendedName>
</protein>
<feature type="region of interest" description="Disordered" evidence="2">
    <location>
        <begin position="454"/>
        <end position="515"/>
    </location>
</feature>
<feature type="region of interest" description="Disordered" evidence="2">
    <location>
        <begin position="262"/>
        <end position="345"/>
    </location>
</feature>
<feature type="region of interest" description="Disordered" evidence="2">
    <location>
        <begin position="404"/>
        <end position="431"/>
    </location>
</feature>
<feature type="compositionally biased region" description="Basic and acidic residues" evidence="2">
    <location>
        <begin position="469"/>
        <end position="485"/>
    </location>
</feature>
<gene>
    <name evidence="4" type="ORF">CC78DRAFT_604746</name>
</gene>
<dbReference type="SMART" id="SM00066">
    <property type="entry name" value="GAL4"/>
    <property type="match status" value="2"/>
</dbReference>
<feature type="domain" description="Zn(2)-C6 fungal-type" evidence="3">
    <location>
        <begin position="631"/>
        <end position="665"/>
    </location>
</feature>
<evidence type="ECO:0000313" key="5">
    <source>
        <dbReference type="Proteomes" id="UP000800093"/>
    </source>
</evidence>
<dbReference type="GO" id="GO:0000981">
    <property type="term" value="F:DNA-binding transcription factor activity, RNA polymerase II-specific"/>
    <property type="evidence" value="ECO:0007669"/>
    <property type="project" value="InterPro"/>
</dbReference>
<name>A0A9P4K6Z8_9PLEO</name>
<feature type="domain" description="Zn(2)-C6 fungal-type" evidence="3">
    <location>
        <begin position="527"/>
        <end position="560"/>
    </location>
</feature>
<comment type="caution">
    <text evidence="4">The sequence shown here is derived from an EMBL/GenBank/DDBJ whole genome shotgun (WGS) entry which is preliminary data.</text>
</comment>
<evidence type="ECO:0000259" key="3">
    <source>
        <dbReference type="PROSITE" id="PS50048"/>
    </source>
</evidence>
<sequence>MAVRISKLPLPGMDGYDDSDESDQDDIPEDVNMEAVDQTQTQSNDQLKNDSLSNADDILERAVHTVTPKNRDSMEDATCFKLRFGDYQGHETVSHEPLFGDPSENAATANMTDTHSDRAHNEWEMNNGNTEQPTIITDSLFKDPFSGFPSKTFDSFKTTTGLRLDLDHTQEKEDRRNAGLDSLLHETEDFATRAQANGAQASAEGIFRTGFSDDEEGVETFDRSFPDAKEKTCLSRSDLTISIKSPQREDRAEIEGLRMSERIRNTLFGGPVNQSDDGTEEEDRDEDEDGIPRVLRNKILSLDSTPTNSQHEGHPQGQRSSSLGLGHSGFESGLVRESPLPPALESLTGADASLFQQRGDGEVGHPRPGNSNCFWEHSSPTQIPYGLRRNIDRQVATTYLDVDKSGDYDPRDARKKKKVMPKMKGKGKTPKKRVRKLIVRLSFERIGNVINATDGEENWPEDWSELDSEQERELQKEEGEREKRKALYRQNTPGVEPQEPIPDPLSSTQPDDNRAVEDLAGHPAARGCYECRIRDVKCSVAEGGTWPCRHCFDNDIDCRLIIEPRKKGQCKRCREIGEECSFQSDEEPHAMCRQCFDAEFPHCEAGPPKGYKHDRIDLDTIMYGPNRLWTHCTHCRIQKKMCSLKWKVDRPPCKQCKRGKLACTFYDLDKVDQGKMAEMSRQTHKPKSKARAQQGRIEASKRFNPFYLQEGGEVARKAYETFYSDADVAFLEADKDNDEEERLREATPEVEMTDAEGRRGVLTKIMTSFSYPIIFHTTTPRNGASDCNFCQDVIFGMWGYGEKKVHVIRWHNGLGYSEVAGGHREENEEGTSMCADCTMSRLQVILCPNHELTRYASRGQEEDLDSIADALRVAKPRSAEMRHGIQKFCSMCVKVASFGCCTPQPSLSTTRDSEDGALIPGCGLRLCEDCVEKLRKDFQGDSHAMAAAVDSESKTKFEDGKPVASIGDIRADVGFLTTNGLLMKNVEAIVGGDEDQEMETEI</sequence>
<accession>A0A9P4K6Z8</accession>
<evidence type="ECO:0000313" key="4">
    <source>
        <dbReference type="EMBL" id="KAF2263236.1"/>
    </source>
</evidence>
<proteinExistence type="predicted"/>
<dbReference type="CDD" id="cd00067">
    <property type="entry name" value="GAL4"/>
    <property type="match status" value="1"/>
</dbReference>
<feature type="compositionally biased region" description="Acidic residues" evidence="2">
    <location>
        <begin position="277"/>
        <end position="289"/>
    </location>
</feature>
<dbReference type="InterPro" id="IPR036864">
    <property type="entry name" value="Zn2-C6_fun-type_DNA-bd_sf"/>
</dbReference>
<evidence type="ECO:0000256" key="1">
    <source>
        <dbReference type="ARBA" id="ARBA00023242"/>
    </source>
</evidence>
<reference evidence="5" key="1">
    <citation type="journal article" date="2020" name="Stud. Mycol.">
        <title>101 Dothideomycetes genomes: A test case for predicting lifestyles and emergence of pathogens.</title>
        <authorList>
            <person name="Haridas S."/>
            <person name="Albert R."/>
            <person name="Binder M."/>
            <person name="Bloem J."/>
            <person name="LaButti K."/>
            <person name="Salamov A."/>
            <person name="Andreopoulos B."/>
            <person name="Baker S."/>
            <person name="Barry K."/>
            <person name="Bills G."/>
            <person name="Bluhm B."/>
            <person name="Cannon C."/>
            <person name="Castanera R."/>
            <person name="Culley D."/>
            <person name="Daum C."/>
            <person name="Ezra D."/>
            <person name="Gonzalez J."/>
            <person name="Henrissat B."/>
            <person name="Kuo A."/>
            <person name="Liang C."/>
            <person name="Lipzen A."/>
            <person name="Lutzoni F."/>
            <person name="Magnuson J."/>
            <person name="Mondo S."/>
            <person name="Nolan M."/>
            <person name="Ohm R."/>
            <person name="Pangilinan J."/>
            <person name="Park H.-J."/>
            <person name="Ramirez L."/>
            <person name="Alfaro M."/>
            <person name="Sun H."/>
            <person name="Tritt A."/>
            <person name="Yoshinaga Y."/>
            <person name="Zwiers L.-H."/>
            <person name="Turgeon B."/>
            <person name="Goodwin S."/>
            <person name="Spatafora J."/>
            <person name="Crous P."/>
            <person name="Grigoriev I."/>
        </authorList>
    </citation>
    <scope>NUCLEOTIDE SEQUENCE [LARGE SCALE GENOMIC DNA]</scope>
    <source>
        <strain evidence="5">CBS 304.66</strain>
    </source>
</reference>
<feature type="compositionally biased region" description="Polar residues" evidence="2">
    <location>
        <begin position="37"/>
        <end position="54"/>
    </location>
</feature>
<dbReference type="GO" id="GO:0008270">
    <property type="term" value="F:zinc ion binding"/>
    <property type="evidence" value="ECO:0007669"/>
    <property type="project" value="InterPro"/>
</dbReference>
<organism evidence="4 5">
    <name type="scientific">Lojkania enalia</name>
    <dbReference type="NCBI Taxonomy" id="147567"/>
    <lineage>
        <taxon>Eukaryota</taxon>
        <taxon>Fungi</taxon>
        <taxon>Dikarya</taxon>
        <taxon>Ascomycota</taxon>
        <taxon>Pezizomycotina</taxon>
        <taxon>Dothideomycetes</taxon>
        <taxon>Pleosporomycetidae</taxon>
        <taxon>Pleosporales</taxon>
        <taxon>Pleosporales incertae sedis</taxon>
        <taxon>Lojkania</taxon>
    </lineage>
</organism>
<feature type="compositionally biased region" description="Basic residues" evidence="2">
    <location>
        <begin position="413"/>
        <end position="431"/>
    </location>
</feature>
<feature type="compositionally biased region" description="Acidic residues" evidence="2">
    <location>
        <begin position="454"/>
        <end position="468"/>
    </location>
</feature>